<feature type="region of interest" description="Disordered" evidence="1">
    <location>
        <begin position="227"/>
        <end position="262"/>
    </location>
</feature>
<accession>A0A8J5GN78</accession>
<dbReference type="PROSITE" id="PS51005">
    <property type="entry name" value="NAC"/>
    <property type="match status" value="1"/>
</dbReference>
<proteinExistence type="predicted"/>
<dbReference type="Proteomes" id="UP000734854">
    <property type="component" value="Unassembled WGS sequence"/>
</dbReference>
<dbReference type="OrthoDB" id="643388at2759"/>
<evidence type="ECO:0000313" key="3">
    <source>
        <dbReference type="EMBL" id="KAG6511667.1"/>
    </source>
</evidence>
<reference evidence="3 4" key="1">
    <citation type="submission" date="2020-08" db="EMBL/GenBank/DDBJ databases">
        <title>Plant Genome Project.</title>
        <authorList>
            <person name="Zhang R.-G."/>
        </authorList>
    </citation>
    <scope>NUCLEOTIDE SEQUENCE [LARGE SCALE GENOMIC DNA]</scope>
    <source>
        <tissue evidence="3">Rhizome</tissue>
    </source>
</reference>
<protein>
    <recommendedName>
        <fullName evidence="2">NAC domain-containing protein</fullName>
    </recommendedName>
</protein>
<keyword evidence="4" id="KW-1185">Reference proteome</keyword>
<evidence type="ECO:0000259" key="2">
    <source>
        <dbReference type="PROSITE" id="PS51005"/>
    </source>
</evidence>
<evidence type="ECO:0000313" key="4">
    <source>
        <dbReference type="Proteomes" id="UP000734854"/>
    </source>
</evidence>
<feature type="domain" description="NAC" evidence="2">
    <location>
        <begin position="57"/>
        <end position="222"/>
    </location>
</feature>
<dbReference type="AlphaFoldDB" id="A0A8J5GN78"/>
<dbReference type="InterPro" id="IPR003441">
    <property type="entry name" value="NAC-dom"/>
</dbReference>
<dbReference type="GO" id="GO:0005634">
    <property type="term" value="C:nucleus"/>
    <property type="evidence" value="ECO:0007669"/>
    <property type="project" value="TreeGrafter"/>
</dbReference>
<name>A0A8J5GN78_ZINOF</name>
<dbReference type="Pfam" id="PF02365">
    <property type="entry name" value="NAM"/>
    <property type="match status" value="1"/>
</dbReference>
<evidence type="ECO:0000256" key="1">
    <source>
        <dbReference type="SAM" id="MobiDB-lite"/>
    </source>
</evidence>
<dbReference type="PANTHER" id="PTHR31079">
    <property type="entry name" value="NAC DOMAIN-CONTAINING PROTEIN 73"/>
    <property type="match status" value="1"/>
</dbReference>
<dbReference type="PANTHER" id="PTHR31079:SF2">
    <property type="entry name" value="NAC DOMAIN CONTAINING PROTEIN 44-RELATED"/>
    <property type="match status" value="1"/>
</dbReference>
<gene>
    <name evidence="3" type="ORF">ZIOFF_029744</name>
</gene>
<dbReference type="GO" id="GO:0003700">
    <property type="term" value="F:DNA-binding transcription factor activity"/>
    <property type="evidence" value="ECO:0007669"/>
    <property type="project" value="InterPro"/>
</dbReference>
<dbReference type="EMBL" id="JACMSC010000008">
    <property type="protein sequence ID" value="KAG6511667.1"/>
    <property type="molecule type" value="Genomic_DNA"/>
</dbReference>
<dbReference type="InterPro" id="IPR044799">
    <property type="entry name" value="SOG1-like"/>
</dbReference>
<dbReference type="GO" id="GO:0000976">
    <property type="term" value="F:transcription cis-regulatory region binding"/>
    <property type="evidence" value="ECO:0007669"/>
    <property type="project" value="TreeGrafter"/>
</dbReference>
<comment type="caution">
    <text evidence="3">The sequence shown here is derived from an EMBL/GenBank/DDBJ whole genome shotgun (WGS) entry which is preliminary data.</text>
</comment>
<sequence length="356" mass="39980">MARAWLVTGRGIATKIKNGSSSSHQIRQYADVEANMKCPNCNHLIDNSDVTLDWPGFPAGVKFEPSDAELIVHLAARIGLHDDSKPPPHILIDEFIPMLEDGAGICYTHPQNLPGAKKDGSSVHFFHRVSNAYAKGRRKRRRISHEEQVRWHKTGKTKRVFHAYMNGVQIKGWKKIMVLYTNAKGAAARPASKAKWVVHQYHIGPEEDELEGQLVVSKVFYQQSAATHGEESEMLGMRADPRTPNTSTPQPPRLSKEGSHKEDINGSDSLQFLLNQVCNFQDESPPLSLQCHEHSFPIDSHFDSRINNDEAISTAQEISDLDHNILMDTPLDFQLTDLQFGSSQESTMSWLDKLLD</sequence>
<organism evidence="3 4">
    <name type="scientific">Zingiber officinale</name>
    <name type="common">Ginger</name>
    <name type="synonym">Amomum zingiber</name>
    <dbReference type="NCBI Taxonomy" id="94328"/>
    <lineage>
        <taxon>Eukaryota</taxon>
        <taxon>Viridiplantae</taxon>
        <taxon>Streptophyta</taxon>
        <taxon>Embryophyta</taxon>
        <taxon>Tracheophyta</taxon>
        <taxon>Spermatophyta</taxon>
        <taxon>Magnoliopsida</taxon>
        <taxon>Liliopsida</taxon>
        <taxon>Zingiberales</taxon>
        <taxon>Zingiberaceae</taxon>
        <taxon>Zingiber</taxon>
    </lineage>
</organism>